<evidence type="ECO:0008006" key="3">
    <source>
        <dbReference type="Google" id="ProtNLM"/>
    </source>
</evidence>
<accession>A0ABD2YVY1</accession>
<organism evidence="1 2">
    <name type="scientific">Cinchona calisaya</name>
    <dbReference type="NCBI Taxonomy" id="153742"/>
    <lineage>
        <taxon>Eukaryota</taxon>
        <taxon>Viridiplantae</taxon>
        <taxon>Streptophyta</taxon>
        <taxon>Embryophyta</taxon>
        <taxon>Tracheophyta</taxon>
        <taxon>Spermatophyta</taxon>
        <taxon>Magnoliopsida</taxon>
        <taxon>eudicotyledons</taxon>
        <taxon>Gunneridae</taxon>
        <taxon>Pentapetalae</taxon>
        <taxon>asterids</taxon>
        <taxon>lamiids</taxon>
        <taxon>Gentianales</taxon>
        <taxon>Rubiaceae</taxon>
        <taxon>Cinchonoideae</taxon>
        <taxon>Cinchoneae</taxon>
        <taxon>Cinchona</taxon>
    </lineage>
</organism>
<proteinExistence type="predicted"/>
<protein>
    <recommendedName>
        <fullName evidence="3">Transposase</fullName>
    </recommendedName>
</protein>
<sequence length="81" mass="9588">MKLELDWYDNNLAKPKTGNCNRPSIWCAKHTQERKTPKLLHYRTLVNERFQTVKGLIFRRIMNRDFASNPAHLELQLSTCS</sequence>
<reference evidence="1 2" key="1">
    <citation type="submission" date="2024-11" db="EMBL/GenBank/DDBJ databases">
        <title>A near-complete genome assembly of Cinchona calisaya.</title>
        <authorList>
            <person name="Lian D.C."/>
            <person name="Zhao X.W."/>
            <person name="Wei L."/>
        </authorList>
    </citation>
    <scope>NUCLEOTIDE SEQUENCE [LARGE SCALE GENOMIC DNA]</scope>
    <source>
        <tissue evidence="1">Nenye</tissue>
    </source>
</reference>
<gene>
    <name evidence="1" type="ORF">ACH5RR_029768</name>
</gene>
<evidence type="ECO:0000313" key="2">
    <source>
        <dbReference type="Proteomes" id="UP001630127"/>
    </source>
</evidence>
<keyword evidence="2" id="KW-1185">Reference proteome</keyword>
<dbReference type="Proteomes" id="UP001630127">
    <property type="component" value="Unassembled WGS sequence"/>
</dbReference>
<evidence type="ECO:0000313" key="1">
    <source>
        <dbReference type="EMBL" id="KAL3510367.1"/>
    </source>
</evidence>
<comment type="caution">
    <text evidence="1">The sequence shown here is derived from an EMBL/GenBank/DDBJ whole genome shotgun (WGS) entry which is preliminary data.</text>
</comment>
<name>A0ABD2YVY1_9GENT</name>
<dbReference type="EMBL" id="JBJUIK010000012">
    <property type="protein sequence ID" value="KAL3510367.1"/>
    <property type="molecule type" value="Genomic_DNA"/>
</dbReference>
<dbReference type="AlphaFoldDB" id="A0ABD2YVY1"/>